<dbReference type="OrthoDB" id="5288813at2"/>
<accession>A0A143PVI3</accession>
<dbReference type="Proteomes" id="UP000076079">
    <property type="component" value="Chromosome"/>
</dbReference>
<dbReference type="KEGG" id="abac:LuPra_05342"/>
<sequence>MIRLGYAGCQACHLSPQGRGLLTEYGKGIDDAQSSRHGAYDADEDRWRRLFHDVRLMTQLTSEAREQPERATSAAVRLWYRNTTRLSHTLRVSGTLSVDAPARAQEVTKLQPQPSQPQAFVRQALLEVTPHKNVYIGIGRDTLPSGVEIADQATYVRARNGQGLTDVPTQAKLFWSTERFQVAPYVYGPSGQEAPGFRSSGAGVLAEKYLVGDHLAAGIALRMARNTTFDERLAGVYARFGMGRWGVLTEHDVVRRAERSGEQRRFDQYTGFVQLFFYPTDWLVTSLSADRLQMDAPYSDARWYLRPEVSARLNPHITIAASLRDQYLLPSQRSTAFVLQLFLKSVN</sequence>
<keyword evidence="2" id="KW-1185">Reference proteome</keyword>
<dbReference type="AlphaFoldDB" id="A0A143PVI3"/>
<gene>
    <name evidence="1" type="ORF">LuPra_05342</name>
</gene>
<evidence type="ECO:0000313" key="1">
    <source>
        <dbReference type="EMBL" id="AMY12070.1"/>
    </source>
</evidence>
<protein>
    <submittedName>
        <fullName evidence="1">Uncharacterized protein</fullName>
    </submittedName>
</protein>
<proteinExistence type="predicted"/>
<organism evidence="1 2">
    <name type="scientific">Luteitalea pratensis</name>
    <dbReference type="NCBI Taxonomy" id="1855912"/>
    <lineage>
        <taxon>Bacteria</taxon>
        <taxon>Pseudomonadati</taxon>
        <taxon>Acidobacteriota</taxon>
        <taxon>Vicinamibacteria</taxon>
        <taxon>Vicinamibacterales</taxon>
        <taxon>Vicinamibacteraceae</taxon>
        <taxon>Luteitalea</taxon>
    </lineage>
</organism>
<dbReference type="RefSeq" id="WP_157899721.1">
    <property type="nucleotide sequence ID" value="NZ_CP015136.1"/>
</dbReference>
<evidence type="ECO:0000313" key="2">
    <source>
        <dbReference type="Proteomes" id="UP000076079"/>
    </source>
</evidence>
<dbReference type="EMBL" id="CP015136">
    <property type="protein sequence ID" value="AMY12070.1"/>
    <property type="molecule type" value="Genomic_DNA"/>
</dbReference>
<reference evidence="1 2" key="1">
    <citation type="journal article" date="2016" name="Genome Announc.">
        <title>First Complete Genome Sequence of a Subdivision 6 Acidobacterium Strain.</title>
        <authorList>
            <person name="Huang S."/>
            <person name="Vieira S."/>
            <person name="Bunk B."/>
            <person name="Riedel T."/>
            <person name="Sproer C."/>
            <person name="Overmann J."/>
        </authorList>
    </citation>
    <scope>NUCLEOTIDE SEQUENCE [LARGE SCALE GENOMIC DNA]</scope>
    <source>
        <strain evidence="2">DSM 100886 HEG_-6_39</strain>
    </source>
</reference>
<name>A0A143PVI3_LUTPR</name>
<reference evidence="2" key="2">
    <citation type="submission" date="2016-04" db="EMBL/GenBank/DDBJ databases">
        <title>First Complete Genome Sequence of a Subdivision 6 Acidobacterium.</title>
        <authorList>
            <person name="Huang S."/>
            <person name="Vieira S."/>
            <person name="Bunk B."/>
            <person name="Riedel T."/>
            <person name="Sproeer C."/>
            <person name="Overmann J."/>
        </authorList>
    </citation>
    <scope>NUCLEOTIDE SEQUENCE [LARGE SCALE GENOMIC DNA]</scope>
    <source>
        <strain evidence="2">DSM 100886 HEG_-6_39</strain>
    </source>
</reference>